<proteinExistence type="predicted"/>
<dbReference type="PROSITE" id="PS50088">
    <property type="entry name" value="ANK_REPEAT"/>
    <property type="match status" value="3"/>
</dbReference>
<dbReference type="SUPFAM" id="SSF48403">
    <property type="entry name" value="Ankyrin repeat"/>
    <property type="match status" value="1"/>
</dbReference>
<gene>
    <name evidence="5" type="ORF">TWF106_008819</name>
</gene>
<organism evidence="5 6">
    <name type="scientific">Orbilia oligospora</name>
    <name type="common">Nematode-trapping fungus</name>
    <name type="synonym">Arthrobotrys oligospora</name>
    <dbReference type="NCBI Taxonomy" id="2813651"/>
    <lineage>
        <taxon>Eukaryota</taxon>
        <taxon>Fungi</taxon>
        <taxon>Dikarya</taxon>
        <taxon>Ascomycota</taxon>
        <taxon>Pezizomycotina</taxon>
        <taxon>Orbiliomycetes</taxon>
        <taxon>Orbiliales</taxon>
        <taxon>Orbiliaceae</taxon>
        <taxon>Orbilia</taxon>
    </lineage>
</organism>
<dbReference type="AlphaFoldDB" id="A0A7C8QLK0"/>
<accession>A0A7C8QLK0</accession>
<evidence type="ECO:0000256" key="1">
    <source>
        <dbReference type="ARBA" id="ARBA00022737"/>
    </source>
</evidence>
<feature type="repeat" description="ANK" evidence="3">
    <location>
        <begin position="792"/>
        <end position="824"/>
    </location>
</feature>
<dbReference type="PANTHER" id="PTHR23206">
    <property type="entry name" value="MASK PROTEIN"/>
    <property type="match status" value="1"/>
</dbReference>
<evidence type="ECO:0000256" key="3">
    <source>
        <dbReference type="PROSITE-ProRule" id="PRU00023"/>
    </source>
</evidence>
<feature type="repeat" description="ANK" evidence="3">
    <location>
        <begin position="726"/>
        <end position="758"/>
    </location>
</feature>
<name>A0A7C8QLK0_ORBOL</name>
<keyword evidence="1" id="KW-0677">Repeat</keyword>
<dbReference type="PROSITE" id="PS50297">
    <property type="entry name" value="ANK_REP_REGION"/>
    <property type="match status" value="2"/>
</dbReference>
<dbReference type="EMBL" id="WIWS01000056">
    <property type="protein sequence ID" value="KAF3214970.1"/>
    <property type="molecule type" value="Genomic_DNA"/>
</dbReference>
<evidence type="ECO:0000313" key="6">
    <source>
        <dbReference type="Proteomes" id="UP000472727"/>
    </source>
</evidence>
<dbReference type="GO" id="GO:0005737">
    <property type="term" value="C:cytoplasm"/>
    <property type="evidence" value="ECO:0007669"/>
    <property type="project" value="TreeGrafter"/>
</dbReference>
<evidence type="ECO:0000256" key="2">
    <source>
        <dbReference type="ARBA" id="ARBA00023043"/>
    </source>
</evidence>
<evidence type="ECO:0000313" key="5">
    <source>
        <dbReference type="EMBL" id="KAF3214970.1"/>
    </source>
</evidence>
<feature type="repeat" description="ANK" evidence="3">
    <location>
        <begin position="758"/>
        <end position="790"/>
    </location>
</feature>
<dbReference type="InterPro" id="IPR051631">
    <property type="entry name" value="Ankyrin-KH/SAM_domain"/>
</dbReference>
<dbReference type="SMART" id="SM00248">
    <property type="entry name" value="ANK"/>
    <property type="match status" value="8"/>
</dbReference>
<dbReference type="InterPro" id="IPR002110">
    <property type="entry name" value="Ankyrin_rpt"/>
</dbReference>
<dbReference type="InterPro" id="IPR036770">
    <property type="entry name" value="Ankyrin_rpt-contain_sf"/>
</dbReference>
<dbReference type="Gene3D" id="1.25.40.20">
    <property type="entry name" value="Ankyrin repeat-containing domain"/>
    <property type="match status" value="3"/>
</dbReference>
<comment type="caution">
    <text evidence="5">The sequence shown here is derived from an EMBL/GenBank/DDBJ whole genome shotgun (WGS) entry which is preliminary data.</text>
</comment>
<sequence length="1010" mass="113285">MELVTGIPALVHTVKALIIYANDVRNTPKEWEEILAHIKNLKYLREKYESGHKGLHGEAGASRYLDDINLGPRMEKVFAEIEKKIPQKREGMKGKVYHWLKRAEWPVISKKDAKDLQDSLHKLETELGIAINVDIEYISRTVLERVRANEILEWLEGHSFDSEQSEMQSDLQTKMTAGTGTHLLQSKELKEWLADGEASKAFWCRGARGAGKSTQISAVICNLESKWREGVHSSYEERAMGYTYFYITPNCLKDLTASKIIITLLLQLLKQVTSGDSDPNKASFPQAIIDLAGPSVRSGRIPLRQELTKAFIESAKCQQFPKGVFLAIDNLHLLPVQDRSDRATDLIEGIYEFLTEVQRSAKIKLLLCSGNAYMNHFLGDTEDIKPFELAATPQDLKTYLNHKIEGEDPKARRFRADLRQEEGLTKEMVIEELIAKSDKSFLLPALQMKELFNSSRASSISDVLKSLPPTFLDIYQADLSKIRDLQHEESLRAKIAISWAYFARRNLSAYELECAVSFGRANQGGNLPRRMNTIKIDKILDWCQGLLILSEDVESNGEDLILGGSTRVQFVHSTVYELLRDQLDLIQRIEEDIARECITYINETDLTEIVSDDVSSRGWREAKARKYGLLSYSAEMWGFHANRANNSEIDDLAIQLLQQESKLEILLDKLPKGASTYGEGDLLTAMGFHVAIHFNYLRVAKLMVDKGLGQINPETTVQTFEGDIIESKTPLMWAIISDAKDVSEWLVQTGANPNIKIENWSPLHWAIAKGKYDIAKLLLDNGADPNLQTSDKNETPLVFAAILGLLDISKLLVNYGASIAAHDIEYMTVAHHAARAGQLPFLQWAIDQGCDPQAKANGNTTALSAACYQGHTKVVSYLLKLQKYPTEELSALLDWSVQKGHIEVVCALLVAGADTNYPAHGGWVKNQRTSDGVGTSQGVDDEPCYWTPLQRASRNCNIGMMQLLLNYGASISEKSGGEWDSKGWVRNSLGTESQKAEGLELLERWEREHS</sequence>
<dbReference type="Gene3D" id="3.40.50.300">
    <property type="entry name" value="P-loop containing nucleotide triphosphate hydrolases"/>
    <property type="match status" value="1"/>
</dbReference>
<reference evidence="5 6" key="1">
    <citation type="submission" date="2019-06" db="EMBL/GenBank/DDBJ databases">
        <authorList>
            <person name="Palmer J.M."/>
        </authorList>
    </citation>
    <scope>NUCLEOTIDE SEQUENCE [LARGE SCALE GENOMIC DNA]</scope>
    <source>
        <strain evidence="5 6">TWF106</strain>
    </source>
</reference>
<dbReference type="PANTHER" id="PTHR23206:SF7">
    <property type="entry name" value="PROTEIN KINASE DOMAIN-CONTAINING PROTEIN"/>
    <property type="match status" value="1"/>
</dbReference>
<dbReference type="Pfam" id="PF12796">
    <property type="entry name" value="Ank_2"/>
    <property type="match status" value="2"/>
</dbReference>
<dbReference type="InterPro" id="IPR056884">
    <property type="entry name" value="NPHP3-like_N"/>
</dbReference>
<protein>
    <recommendedName>
        <fullName evidence="4">Nephrocystin 3-like N-terminal domain-containing protein</fullName>
    </recommendedName>
</protein>
<keyword evidence="2 3" id="KW-0040">ANK repeat</keyword>
<dbReference type="Pfam" id="PF24883">
    <property type="entry name" value="NPHP3_N"/>
    <property type="match status" value="1"/>
</dbReference>
<dbReference type="Pfam" id="PF13606">
    <property type="entry name" value="Ank_3"/>
    <property type="match status" value="1"/>
</dbReference>
<feature type="domain" description="Nephrocystin 3-like N-terminal" evidence="4">
    <location>
        <begin position="178"/>
        <end position="369"/>
    </location>
</feature>
<dbReference type="Proteomes" id="UP000472727">
    <property type="component" value="Unassembled WGS sequence"/>
</dbReference>
<evidence type="ECO:0000259" key="4">
    <source>
        <dbReference type="Pfam" id="PF24883"/>
    </source>
</evidence>
<dbReference type="InterPro" id="IPR027417">
    <property type="entry name" value="P-loop_NTPase"/>
</dbReference>